<feature type="region of interest" description="Disordered" evidence="1">
    <location>
        <begin position="103"/>
        <end position="144"/>
    </location>
</feature>
<accession>A0ABR2EWJ8</accession>
<dbReference type="EMBL" id="JBBPBM010000010">
    <property type="protein sequence ID" value="KAK8565698.1"/>
    <property type="molecule type" value="Genomic_DNA"/>
</dbReference>
<evidence type="ECO:0000256" key="1">
    <source>
        <dbReference type="SAM" id="MobiDB-lite"/>
    </source>
</evidence>
<gene>
    <name evidence="2" type="ORF">V6N12_059253</name>
</gene>
<keyword evidence="3" id="KW-1185">Reference proteome</keyword>
<proteinExistence type="predicted"/>
<reference evidence="2 3" key="1">
    <citation type="journal article" date="2024" name="G3 (Bethesda)">
        <title>Genome assembly of Hibiscus sabdariffa L. provides insights into metabolisms of medicinal natural products.</title>
        <authorList>
            <person name="Kim T."/>
        </authorList>
    </citation>
    <scope>NUCLEOTIDE SEQUENCE [LARGE SCALE GENOMIC DNA]</scope>
    <source>
        <strain evidence="2">TK-2024</strain>
        <tissue evidence="2">Old leaves</tissue>
    </source>
</reference>
<dbReference type="Proteomes" id="UP001472677">
    <property type="component" value="Unassembled WGS sequence"/>
</dbReference>
<sequence>MPPSRRTLRDIMDVTEGEGAVPPPFSFRDGEKELQVSYGKEVELADSLIDLQQNEERATPIEEQLLETLKKESDEASEKPSDFSAFRELKSAWNSLPWAEKKNFKQDQVSECFEESLDSREGDNPNTPKENCQDSKGKEELHTS</sequence>
<feature type="region of interest" description="Disordered" evidence="1">
    <location>
        <begin position="1"/>
        <end position="28"/>
    </location>
</feature>
<evidence type="ECO:0000313" key="3">
    <source>
        <dbReference type="Proteomes" id="UP001472677"/>
    </source>
</evidence>
<protein>
    <submittedName>
        <fullName evidence="2">Uncharacterized protein</fullName>
    </submittedName>
</protein>
<comment type="caution">
    <text evidence="2">The sequence shown here is derived from an EMBL/GenBank/DDBJ whole genome shotgun (WGS) entry which is preliminary data.</text>
</comment>
<feature type="compositionally biased region" description="Basic and acidic residues" evidence="1">
    <location>
        <begin position="131"/>
        <end position="144"/>
    </location>
</feature>
<evidence type="ECO:0000313" key="2">
    <source>
        <dbReference type="EMBL" id="KAK8565698.1"/>
    </source>
</evidence>
<organism evidence="2 3">
    <name type="scientific">Hibiscus sabdariffa</name>
    <name type="common">roselle</name>
    <dbReference type="NCBI Taxonomy" id="183260"/>
    <lineage>
        <taxon>Eukaryota</taxon>
        <taxon>Viridiplantae</taxon>
        <taxon>Streptophyta</taxon>
        <taxon>Embryophyta</taxon>
        <taxon>Tracheophyta</taxon>
        <taxon>Spermatophyta</taxon>
        <taxon>Magnoliopsida</taxon>
        <taxon>eudicotyledons</taxon>
        <taxon>Gunneridae</taxon>
        <taxon>Pentapetalae</taxon>
        <taxon>rosids</taxon>
        <taxon>malvids</taxon>
        <taxon>Malvales</taxon>
        <taxon>Malvaceae</taxon>
        <taxon>Malvoideae</taxon>
        <taxon>Hibiscus</taxon>
    </lineage>
</organism>
<name>A0ABR2EWJ8_9ROSI</name>